<protein>
    <recommendedName>
        <fullName evidence="9">RWP-RK domain-containing protein</fullName>
    </recommendedName>
</protein>
<gene>
    <name evidence="10" type="ORF">PVAP13_7NG286300</name>
</gene>
<feature type="domain" description="RWP-RK" evidence="9">
    <location>
        <begin position="182"/>
        <end position="267"/>
    </location>
</feature>
<dbReference type="PROSITE" id="PS51519">
    <property type="entry name" value="RWP_RK"/>
    <property type="match status" value="1"/>
</dbReference>
<feature type="coiled-coil region" evidence="7">
    <location>
        <begin position="263"/>
        <end position="302"/>
    </location>
</feature>
<dbReference type="Pfam" id="PF02042">
    <property type="entry name" value="RWP-RK"/>
    <property type="match status" value="1"/>
</dbReference>
<feature type="compositionally biased region" description="Basic and acidic residues" evidence="8">
    <location>
        <begin position="150"/>
        <end position="163"/>
    </location>
</feature>
<dbReference type="InterPro" id="IPR003035">
    <property type="entry name" value="RWP-RK_dom"/>
</dbReference>
<accession>A0A8T0Q1M3</accession>
<keyword evidence="2" id="KW-0805">Transcription regulation</keyword>
<evidence type="ECO:0000256" key="8">
    <source>
        <dbReference type="SAM" id="MobiDB-lite"/>
    </source>
</evidence>
<dbReference type="AlphaFoldDB" id="A0A8T0Q1M3"/>
<evidence type="ECO:0000256" key="3">
    <source>
        <dbReference type="ARBA" id="ARBA00023054"/>
    </source>
</evidence>
<dbReference type="Proteomes" id="UP000823388">
    <property type="component" value="Chromosome 7N"/>
</dbReference>
<keyword evidence="4" id="KW-0238">DNA-binding</keyword>
<dbReference type="InterPro" id="IPR044607">
    <property type="entry name" value="RKD-like"/>
</dbReference>
<evidence type="ECO:0000256" key="6">
    <source>
        <dbReference type="ARBA" id="ARBA00023242"/>
    </source>
</evidence>
<feature type="region of interest" description="Disordered" evidence="8">
    <location>
        <begin position="150"/>
        <end position="194"/>
    </location>
</feature>
<keyword evidence="6" id="KW-0539">Nucleus</keyword>
<feature type="region of interest" description="Disordered" evidence="8">
    <location>
        <begin position="325"/>
        <end position="354"/>
    </location>
</feature>
<dbReference type="EMBL" id="CM029050">
    <property type="protein sequence ID" value="KAG2568033.1"/>
    <property type="molecule type" value="Genomic_DNA"/>
</dbReference>
<evidence type="ECO:0000313" key="11">
    <source>
        <dbReference type="Proteomes" id="UP000823388"/>
    </source>
</evidence>
<name>A0A8T0Q1M3_PANVG</name>
<keyword evidence="3 7" id="KW-0175">Coiled coil</keyword>
<dbReference type="PANTHER" id="PTHR46373:SF12">
    <property type="entry name" value="PROTEIN RKD5"/>
    <property type="match status" value="1"/>
</dbReference>
<evidence type="ECO:0000259" key="9">
    <source>
        <dbReference type="PROSITE" id="PS51519"/>
    </source>
</evidence>
<dbReference type="GO" id="GO:0003677">
    <property type="term" value="F:DNA binding"/>
    <property type="evidence" value="ECO:0007669"/>
    <property type="project" value="UniProtKB-KW"/>
</dbReference>
<proteinExistence type="predicted"/>
<evidence type="ECO:0000256" key="1">
    <source>
        <dbReference type="ARBA" id="ARBA00004049"/>
    </source>
</evidence>
<evidence type="ECO:0000256" key="7">
    <source>
        <dbReference type="SAM" id="Coils"/>
    </source>
</evidence>
<keyword evidence="11" id="KW-1185">Reference proteome</keyword>
<evidence type="ECO:0000256" key="4">
    <source>
        <dbReference type="ARBA" id="ARBA00023125"/>
    </source>
</evidence>
<keyword evidence="5" id="KW-0804">Transcription</keyword>
<evidence type="ECO:0000256" key="2">
    <source>
        <dbReference type="ARBA" id="ARBA00023015"/>
    </source>
</evidence>
<dbReference type="GO" id="GO:0003700">
    <property type="term" value="F:DNA-binding transcription factor activity"/>
    <property type="evidence" value="ECO:0007669"/>
    <property type="project" value="InterPro"/>
</dbReference>
<evidence type="ECO:0000313" key="10">
    <source>
        <dbReference type="EMBL" id="KAG2568033.1"/>
    </source>
</evidence>
<dbReference type="PANTHER" id="PTHR46373">
    <property type="entry name" value="PROTEIN RKD4"/>
    <property type="match status" value="1"/>
</dbReference>
<sequence>MDMDAAVSTLTALSVFASTVEHASFRSVHGYRVVGRKDGKWLRWVERQFVLSLSVPPCREVAVPAASPRILLAGWHGWPLFREGQTVGTWRCIVAFDSVAAVAPSSPPPPVLSPLVNPQLECLPNLYRDLQKVFRFQKVEKVPLMVRRNAKEQPIREQEKTSDEADSSGSESDGDPQSDKELAPSVQKQPRANRKHIDNITLAEIAQYFHLPIREASKTLKIGVSILKRKCRKYGIPRWPHRKIKSLESLISDLEYVLDDDQGEDAQQELQKIEEEKQAAAIKALTKRKKMLENEKEIIQQKPALDLMTETKLFREDVFKRRYRASKSVASEAEEDAAEREGDHTAEASLGPDD</sequence>
<comment type="function">
    <text evidence="1">Putative transcription factor.</text>
</comment>
<reference evidence="10" key="1">
    <citation type="submission" date="2020-05" db="EMBL/GenBank/DDBJ databases">
        <title>WGS assembly of Panicum virgatum.</title>
        <authorList>
            <person name="Lovell J.T."/>
            <person name="Jenkins J."/>
            <person name="Shu S."/>
            <person name="Juenger T.E."/>
            <person name="Schmutz J."/>
        </authorList>
    </citation>
    <scope>NUCLEOTIDE SEQUENCE</scope>
    <source>
        <strain evidence="10">AP13</strain>
    </source>
</reference>
<comment type="caution">
    <text evidence="10">The sequence shown here is derived from an EMBL/GenBank/DDBJ whole genome shotgun (WGS) entry which is preliminary data.</text>
</comment>
<dbReference type="OrthoDB" id="6270329at2759"/>
<evidence type="ECO:0000256" key="5">
    <source>
        <dbReference type="ARBA" id="ARBA00023163"/>
    </source>
</evidence>
<organism evidence="10 11">
    <name type="scientific">Panicum virgatum</name>
    <name type="common">Blackwell switchgrass</name>
    <dbReference type="NCBI Taxonomy" id="38727"/>
    <lineage>
        <taxon>Eukaryota</taxon>
        <taxon>Viridiplantae</taxon>
        <taxon>Streptophyta</taxon>
        <taxon>Embryophyta</taxon>
        <taxon>Tracheophyta</taxon>
        <taxon>Spermatophyta</taxon>
        <taxon>Magnoliopsida</taxon>
        <taxon>Liliopsida</taxon>
        <taxon>Poales</taxon>
        <taxon>Poaceae</taxon>
        <taxon>PACMAD clade</taxon>
        <taxon>Panicoideae</taxon>
        <taxon>Panicodae</taxon>
        <taxon>Paniceae</taxon>
        <taxon>Panicinae</taxon>
        <taxon>Panicum</taxon>
        <taxon>Panicum sect. Hiantes</taxon>
    </lineage>
</organism>